<feature type="region of interest" description="Disordered" evidence="6">
    <location>
        <begin position="850"/>
        <end position="878"/>
    </location>
</feature>
<feature type="region of interest" description="Disordered" evidence="6">
    <location>
        <begin position="353"/>
        <end position="393"/>
    </location>
</feature>
<accession>A0A8H6MXF1</accession>
<feature type="region of interest" description="Disordered" evidence="6">
    <location>
        <begin position="50"/>
        <end position="70"/>
    </location>
</feature>
<dbReference type="EMBL" id="WIGN01000062">
    <property type="protein sequence ID" value="KAF6812552.1"/>
    <property type="molecule type" value="Genomic_DNA"/>
</dbReference>
<evidence type="ECO:0000256" key="2">
    <source>
        <dbReference type="ARBA" id="ARBA00004421"/>
    </source>
</evidence>
<dbReference type="AlphaFoldDB" id="A0A8H6MXF1"/>
<protein>
    <recommendedName>
        <fullName evidence="4">Inheritance of peroxisomes protein 1</fullName>
    </recommendedName>
</protein>
<evidence type="ECO:0000256" key="1">
    <source>
        <dbReference type="ARBA" id="ARBA00003594"/>
    </source>
</evidence>
<gene>
    <name evidence="7" type="ORF">CSOJ01_05101</name>
</gene>
<feature type="compositionally biased region" description="Basic residues" evidence="6">
    <location>
        <begin position="558"/>
        <end position="570"/>
    </location>
</feature>
<evidence type="ECO:0000313" key="8">
    <source>
        <dbReference type="Proteomes" id="UP000652219"/>
    </source>
</evidence>
<feature type="region of interest" description="Disordered" evidence="6">
    <location>
        <begin position="326"/>
        <end position="345"/>
    </location>
</feature>
<feature type="region of interest" description="Disordered" evidence="6">
    <location>
        <begin position="672"/>
        <end position="718"/>
    </location>
</feature>
<feature type="compositionally biased region" description="Basic and acidic residues" evidence="6">
    <location>
        <begin position="334"/>
        <end position="345"/>
    </location>
</feature>
<evidence type="ECO:0000256" key="5">
    <source>
        <dbReference type="ARBA" id="ARBA00023136"/>
    </source>
</evidence>
<dbReference type="Proteomes" id="UP000652219">
    <property type="component" value="Unassembled WGS sequence"/>
</dbReference>
<comment type="similarity">
    <text evidence="3">Belongs to the INP1 family.</text>
</comment>
<feature type="region of interest" description="Disordered" evidence="6">
    <location>
        <begin position="1"/>
        <end position="27"/>
    </location>
</feature>
<evidence type="ECO:0000256" key="4">
    <source>
        <dbReference type="ARBA" id="ARBA00021397"/>
    </source>
</evidence>
<comment type="function">
    <text evidence="1">Required for peroxisome inheritance.</text>
</comment>
<dbReference type="GO" id="GO:0045033">
    <property type="term" value="P:peroxisome inheritance"/>
    <property type="evidence" value="ECO:0007669"/>
    <property type="project" value="InterPro"/>
</dbReference>
<keyword evidence="5" id="KW-0472">Membrane</keyword>
<dbReference type="GO" id="GO:0005780">
    <property type="term" value="C:extrinsic component of intraperoxisomal membrane"/>
    <property type="evidence" value="ECO:0007669"/>
    <property type="project" value="InterPro"/>
</dbReference>
<dbReference type="InterPro" id="IPR024758">
    <property type="entry name" value="Inp1"/>
</dbReference>
<feature type="compositionally biased region" description="Low complexity" evidence="6">
    <location>
        <begin position="50"/>
        <end position="59"/>
    </location>
</feature>
<proteinExistence type="inferred from homology"/>
<feature type="compositionally biased region" description="Low complexity" evidence="6">
    <location>
        <begin position="206"/>
        <end position="227"/>
    </location>
</feature>
<name>A0A8H6MXF1_9PEZI</name>
<sequence>MESLRPNYPAPRRVATAPITTPAPRSTSAGGLVETLYNHPNVKIVAFTAASRGRARSPGRGPPDEPGTLSAHSQLERTIAIGPFRIYRTGSVAFLNCGSALQPMLPKSQCWALEEDSSKFVLQIRRPSYWRIEIPVTNPTEQELAAALRGILDQILQFEKTECPFKRSFTIVIPEKPKTPAKKRPWTPPVNRVLPVLSTPAHEVESPTPRSLTPNTSRRPSTSSSFRGRSEQRRFSVIGTEFQASPALRGVSVETTRSYEPPRDQGSAIDASAILEEQTEMEQSPAQAVPTIEMVPEPFAEHNGMKDAASVQASTSHQGQAESNLIAEKLTASESKETLLPDRKETRFSKCSSAVGMQNGSEAGKSVNAHVDSKDSKPSAEATPSNEEDRPATAVQVAALPGSPVERTCSTQLANGVRIKSPPVRGEQLMSADKKAVDIRPSKSSVPARLRTLTNPSAQPQIKEQLITVEVAPLTPSSIEAGTPTPTNIYDVIRNYEQKLAAAAPSAATAAEKTSVVPEEPRADSGSVNDNGSSQESHSGTDGEESCEILEGSGVAGGKRKKLRGFRRGRTLVPPQLTLVTSPPSKSTKRQTPILEETDETKGATSPTGSHDSFHSVESWHSPVTPVPRSPASDVSPTTFPYPHDNILIPKRSLHYRDISDLTVTPETRRTWDATSSLTDDSSQESAATAPDITSEAIGQPDKTALSEDEAASSAVARRPYIRHRATTSISMGRRTLSPLPPPANLFAPTTTATRRQPFLRSQLDIVRRLPMAIVSKTCEVLLGPPSHLIALMLQVAAKIAAGQWRGMMFGYGEGGETIPVQWDYSDDEYSSWGEDDDYYLSQVESSGANSVFGGGESDNEAAAEDTLEGNGRGWEVD</sequence>
<comment type="subcellular location">
    <subcellularLocation>
        <location evidence="2">Peroxisome membrane</location>
        <topology evidence="2">Peripheral membrane protein</topology>
    </subcellularLocation>
</comment>
<feature type="region of interest" description="Disordered" evidence="6">
    <location>
        <begin position="198"/>
        <end position="241"/>
    </location>
</feature>
<feature type="compositionally biased region" description="Acidic residues" evidence="6">
    <location>
        <begin position="858"/>
        <end position="868"/>
    </location>
</feature>
<evidence type="ECO:0000256" key="6">
    <source>
        <dbReference type="SAM" id="MobiDB-lite"/>
    </source>
</evidence>
<feature type="compositionally biased region" description="Polar residues" evidence="6">
    <location>
        <begin position="526"/>
        <end position="540"/>
    </location>
</feature>
<dbReference type="Pfam" id="PF12634">
    <property type="entry name" value="Inp1"/>
    <property type="match status" value="1"/>
</dbReference>
<evidence type="ECO:0000313" key="7">
    <source>
        <dbReference type="EMBL" id="KAF6812552.1"/>
    </source>
</evidence>
<feature type="region of interest" description="Disordered" evidence="6">
    <location>
        <begin position="507"/>
        <end position="638"/>
    </location>
</feature>
<reference evidence="7 8" key="1">
    <citation type="journal article" date="2020" name="Phytopathology">
        <title>Genome Sequence Resources of Colletotrichum truncatum, C. plurivorum, C. musicola, and C. sojae: Four Species Pathogenic to Soybean (Glycine max).</title>
        <authorList>
            <person name="Rogerio F."/>
            <person name="Boufleur T.R."/>
            <person name="Ciampi-Guillardi M."/>
            <person name="Sukno S.A."/>
            <person name="Thon M.R."/>
            <person name="Massola Junior N.S."/>
            <person name="Baroncelli R."/>
        </authorList>
    </citation>
    <scope>NUCLEOTIDE SEQUENCE [LARGE SCALE GENOMIC DNA]</scope>
    <source>
        <strain evidence="7 8">LFN0009</strain>
    </source>
</reference>
<evidence type="ECO:0000256" key="3">
    <source>
        <dbReference type="ARBA" id="ARBA00010707"/>
    </source>
</evidence>
<comment type="caution">
    <text evidence="7">The sequence shown here is derived from an EMBL/GenBank/DDBJ whole genome shotgun (WGS) entry which is preliminary data.</text>
</comment>
<feature type="compositionally biased region" description="Polar residues" evidence="6">
    <location>
        <begin position="673"/>
        <end position="687"/>
    </location>
</feature>
<organism evidence="7 8">
    <name type="scientific">Colletotrichum sojae</name>
    <dbReference type="NCBI Taxonomy" id="2175907"/>
    <lineage>
        <taxon>Eukaryota</taxon>
        <taxon>Fungi</taxon>
        <taxon>Dikarya</taxon>
        <taxon>Ascomycota</taxon>
        <taxon>Pezizomycotina</taxon>
        <taxon>Sordariomycetes</taxon>
        <taxon>Hypocreomycetidae</taxon>
        <taxon>Glomerellales</taxon>
        <taxon>Glomerellaceae</taxon>
        <taxon>Colletotrichum</taxon>
        <taxon>Colletotrichum orchidearum species complex</taxon>
    </lineage>
</organism>
<keyword evidence="8" id="KW-1185">Reference proteome</keyword>